<name>A0ABP0WKQ3_9BRYO</name>
<keyword evidence="4" id="KW-1185">Reference proteome</keyword>
<dbReference type="InterPro" id="IPR051716">
    <property type="entry name" value="Plant_RL_S/T_kinase"/>
</dbReference>
<evidence type="ECO:0000313" key="3">
    <source>
        <dbReference type="EMBL" id="CAK9267455.1"/>
    </source>
</evidence>
<dbReference type="SUPFAM" id="SSF52058">
    <property type="entry name" value="L domain-like"/>
    <property type="match status" value="1"/>
</dbReference>
<proteinExistence type="predicted"/>
<gene>
    <name evidence="3" type="ORF">CSSPJE1EN1_LOCUS12933</name>
</gene>
<dbReference type="PANTHER" id="PTHR48053:SF71">
    <property type="entry name" value="LEUCINE RICH REPEAT FAMILY PROTEIN, EXPRESSED"/>
    <property type="match status" value="1"/>
</dbReference>
<accession>A0ABP0WKQ3</accession>
<evidence type="ECO:0000256" key="1">
    <source>
        <dbReference type="ARBA" id="ARBA00004167"/>
    </source>
</evidence>
<reference evidence="3" key="1">
    <citation type="submission" date="2024-02" db="EMBL/GenBank/DDBJ databases">
        <authorList>
            <consortium name="ELIXIR-Norway"/>
            <consortium name="Elixir Norway"/>
        </authorList>
    </citation>
    <scope>NUCLEOTIDE SEQUENCE</scope>
</reference>
<keyword evidence="2" id="KW-0732">Signal</keyword>
<evidence type="ECO:0000256" key="2">
    <source>
        <dbReference type="ARBA" id="ARBA00022729"/>
    </source>
</evidence>
<sequence length="213" mass="23962">MKLTRPVAIICSIGNVELEIRQCLLGMFSNVEVGDVNLATSKVELATWQSGFEADDKYLYDGHGPRDHICNYILQMGLHFNQFTGCIPWEQLCNIMPLLSFHLLNSNKFNRPILTAISNCTQLRILFLADNKLSCPLPHQLGKLKKFQNLFAGNKQLTDPLPKELDNLPISNQMDISHNNITGLIPSNYGRNVDPDLDISIVDFSNNMLTGIF</sequence>
<protein>
    <recommendedName>
        <fullName evidence="5">Leucine-rich repeat protein</fullName>
    </recommendedName>
</protein>
<dbReference type="Proteomes" id="UP001497444">
    <property type="component" value="Chromosome 19"/>
</dbReference>
<comment type="subcellular location">
    <subcellularLocation>
        <location evidence="1">Membrane</location>
        <topology evidence="1">Single-pass membrane protein</topology>
    </subcellularLocation>
</comment>
<dbReference type="PANTHER" id="PTHR48053">
    <property type="entry name" value="LEUCINE RICH REPEAT FAMILY PROTEIN, EXPRESSED"/>
    <property type="match status" value="1"/>
</dbReference>
<dbReference type="EMBL" id="OZ020114">
    <property type="protein sequence ID" value="CAK9267455.1"/>
    <property type="molecule type" value="Genomic_DNA"/>
</dbReference>
<evidence type="ECO:0000313" key="4">
    <source>
        <dbReference type="Proteomes" id="UP001497444"/>
    </source>
</evidence>
<dbReference type="InterPro" id="IPR032675">
    <property type="entry name" value="LRR_dom_sf"/>
</dbReference>
<evidence type="ECO:0008006" key="5">
    <source>
        <dbReference type="Google" id="ProtNLM"/>
    </source>
</evidence>
<dbReference type="Gene3D" id="3.80.10.10">
    <property type="entry name" value="Ribonuclease Inhibitor"/>
    <property type="match status" value="1"/>
</dbReference>
<organism evidence="3 4">
    <name type="scientific">Sphagnum jensenii</name>
    <dbReference type="NCBI Taxonomy" id="128206"/>
    <lineage>
        <taxon>Eukaryota</taxon>
        <taxon>Viridiplantae</taxon>
        <taxon>Streptophyta</taxon>
        <taxon>Embryophyta</taxon>
        <taxon>Bryophyta</taxon>
        <taxon>Sphagnophytina</taxon>
        <taxon>Sphagnopsida</taxon>
        <taxon>Sphagnales</taxon>
        <taxon>Sphagnaceae</taxon>
        <taxon>Sphagnum</taxon>
    </lineage>
</organism>